<dbReference type="EMBL" id="JBBNAE010000002">
    <property type="protein sequence ID" value="KAK9145382.1"/>
    <property type="molecule type" value="Genomic_DNA"/>
</dbReference>
<dbReference type="Gene3D" id="3.40.50.720">
    <property type="entry name" value="NAD(P)-binding Rossmann-like Domain"/>
    <property type="match status" value="1"/>
</dbReference>
<dbReference type="GO" id="GO:0016616">
    <property type="term" value="F:oxidoreductase activity, acting on the CH-OH group of donors, NAD or NADP as acceptor"/>
    <property type="evidence" value="ECO:0007669"/>
    <property type="project" value="InterPro"/>
</dbReference>
<dbReference type="InterPro" id="IPR050425">
    <property type="entry name" value="NAD(P)_dehydrat-like"/>
</dbReference>
<sequence length="320" mass="35845">MNSHIGFHDLKKKDSSKVDLLQSLPNAETKLKLFQADIYNPHDFEQAIQGCRCVFHVATPLLHYSQSSQFKNTSEAAVVGVKSIAESCIRSQTVKKLIYTASVVAASPLKEDGSGFKDSVNEDSWTPIDLSFAHSNDMLTLLIISSLFYCGYVSSKTLAEKEALSYNDKVNGETLEVVTLPCAAIGGDTLLPYLSGSQEMILAPLTRNKESSTNLNFIHALLGAVPLVHIHDVCEAHIFCMEKPLMVGRFLCSCGCLSSRQLADYWRKNYLEFELIEGFEEQGKNIEWDPKKLVQEGFQYKYDLKQVLDDTLNCRRRLDV</sequence>
<comment type="caution">
    <text evidence="4">The sequence shown here is derived from an EMBL/GenBank/DDBJ whole genome shotgun (WGS) entry which is preliminary data.</text>
</comment>
<dbReference type="SUPFAM" id="SSF51735">
    <property type="entry name" value="NAD(P)-binding Rossmann-fold domains"/>
    <property type="match status" value="1"/>
</dbReference>
<proteinExistence type="inferred from homology"/>
<evidence type="ECO:0000313" key="4">
    <source>
        <dbReference type="EMBL" id="KAK9145382.1"/>
    </source>
</evidence>
<feature type="domain" description="3-beta hydroxysteroid dehydrogenase/isomerase" evidence="3">
    <location>
        <begin position="20"/>
        <end position="109"/>
    </location>
</feature>
<dbReference type="InterPro" id="IPR002225">
    <property type="entry name" value="3Beta_OHSteriod_DH/Estase"/>
</dbReference>
<name>A0AAP0K622_9MAGN</name>
<gene>
    <name evidence="4" type="ORF">Sjap_005285</name>
</gene>
<dbReference type="PANTHER" id="PTHR10366">
    <property type="entry name" value="NAD DEPENDENT EPIMERASE/DEHYDRATASE"/>
    <property type="match status" value="1"/>
</dbReference>
<keyword evidence="1 2" id="KW-0560">Oxidoreductase</keyword>
<evidence type="ECO:0000259" key="3">
    <source>
        <dbReference type="Pfam" id="PF01073"/>
    </source>
</evidence>
<dbReference type="AlphaFoldDB" id="A0AAP0K622"/>
<organism evidence="4 5">
    <name type="scientific">Stephania japonica</name>
    <dbReference type="NCBI Taxonomy" id="461633"/>
    <lineage>
        <taxon>Eukaryota</taxon>
        <taxon>Viridiplantae</taxon>
        <taxon>Streptophyta</taxon>
        <taxon>Embryophyta</taxon>
        <taxon>Tracheophyta</taxon>
        <taxon>Spermatophyta</taxon>
        <taxon>Magnoliopsida</taxon>
        <taxon>Ranunculales</taxon>
        <taxon>Menispermaceae</taxon>
        <taxon>Menispermoideae</taxon>
        <taxon>Cissampelideae</taxon>
        <taxon>Stephania</taxon>
    </lineage>
</organism>
<evidence type="ECO:0000313" key="5">
    <source>
        <dbReference type="Proteomes" id="UP001417504"/>
    </source>
</evidence>
<dbReference type="GO" id="GO:0006694">
    <property type="term" value="P:steroid biosynthetic process"/>
    <property type="evidence" value="ECO:0007669"/>
    <property type="project" value="InterPro"/>
</dbReference>
<reference evidence="4 5" key="1">
    <citation type="submission" date="2024-01" db="EMBL/GenBank/DDBJ databases">
        <title>Genome assemblies of Stephania.</title>
        <authorList>
            <person name="Yang L."/>
        </authorList>
    </citation>
    <scope>NUCLEOTIDE SEQUENCE [LARGE SCALE GENOMIC DNA]</scope>
    <source>
        <strain evidence="4">QJT</strain>
        <tissue evidence="4">Leaf</tissue>
    </source>
</reference>
<accession>A0AAP0K622</accession>
<protein>
    <recommendedName>
        <fullName evidence="3">3-beta hydroxysteroid dehydrogenase/isomerase domain-containing protein</fullName>
    </recommendedName>
</protein>
<evidence type="ECO:0000256" key="1">
    <source>
        <dbReference type="ARBA" id="ARBA00023002"/>
    </source>
</evidence>
<comment type="similarity">
    <text evidence="2">Belongs to the 3-beta-HSD family.</text>
</comment>
<dbReference type="PANTHER" id="PTHR10366:SF809">
    <property type="entry name" value="ANTHOCYANIDIN REDUCTASE"/>
    <property type="match status" value="1"/>
</dbReference>
<keyword evidence="5" id="KW-1185">Reference proteome</keyword>
<dbReference type="Proteomes" id="UP001417504">
    <property type="component" value="Unassembled WGS sequence"/>
</dbReference>
<dbReference type="InterPro" id="IPR036291">
    <property type="entry name" value="NAD(P)-bd_dom_sf"/>
</dbReference>
<evidence type="ECO:0000256" key="2">
    <source>
        <dbReference type="RuleBase" id="RU004475"/>
    </source>
</evidence>
<dbReference type="Pfam" id="PF01073">
    <property type="entry name" value="3Beta_HSD"/>
    <property type="match status" value="1"/>
</dbReference>